<gene>
    <name evidence="1" type="ORF">SAMN04489708_11089</name>
</gene>
<protein>
    <submittedName>
        <fullName evidence="1">Uncharacterized protein</fullName>
    </submittedName>
</protein>
<proteinExistence type="predicted"/>
<dbReference type="Proteomes" id="UP000199317">
    <property type="component" value="Unassembled WGS sequence"/>
</dbReference>
<dbReference type="RefSeq" id="WP_167361233.1">
    <property type="nucleotide sequence ID" value="NZ_CP028290.1"/>
</dbReference>
<dbReference type="EMBL" id="FNJL01000010">
    <property type="protein sequence ID" value="SDP29464.1"/>
    <property type="molecule type" value="Genomic_DNA"/>
</dbReference>
<evidence type="ECO:0000313" key="2">
    <source>
        <dbReference type="Proteomes" id="UP000199317"/>
    </source>
</evidence>
<dbReference type="AlphaFoldDB" id="A0A1H0RIW5"/>
<sequence length="56" mass="6037">MTIAQIRAALIAKFGARKYRITASGDIHAFGTMPNSDVEGWFFAGHVGTITPEELA</sequence>
<evidence type="ECO:0000313" key="1">
    <source>
        <dbReference type="EMBL" id="SDP29464.1"/>
    </source>
</evidence>
<name>A0A1H0RIW5_9BURK</name>
<organism evidence="1 2">
    <name type="scientific">Paracidovorax cattleyae</name>
    <dbReference type="NCBI Taxonomy" id="80868"/>
    <lineage>
        <taxon>Bacteria</taxon>
        <taxon>Pseudomonadati</taxon>
        <taxon>Pseudomonadota</taxon>
        <taxon>Betaproteobacteria</taxon>
        <taxon>Burkholderiales</taxon>
        <taxon>Comamonadaceae</taxon>
        <taxon>Paracidovorax</taxon>
    </lineage>
</organism>
<keyword evidence="2" id="KW-1185">Reference proteome</keyword>
<reference evidence="2" key="1">
    <citation type="submission" date="2016-10" db="EMBL/GenBank/DDBJ databases">
        <authorList>
            <person name="Varghese N."/>
            <person name="Submissions S."/>
        </authorList>
    </citation>
    <scope>NUCLEOTIDE SEQUENCE [LARGE SCALE GENOMIC DNA]</scope>
    <source>
        <strain evidence="2">DSM 17101</strain>
    </source>
</reference>
<accession>A0A1H0RIW5</accession>